<comment type="caution">
    <text evidence="5">The sequence shown here is derived from an EMBL/GenBank/DDBJ whole genome shotgun (WGS) entry which is preliminary data.</text>
</comment>
<reference evidence="6" key="1">
    <citation type="journal article" date="2019" name="Int. J. Syst. Evol. Microbiol.">
        <title>The Global Catalogue of Microorganisms (GCM) 10K type strain sequencing project: providing services to taxonomists for standard genome sequencing and annotation.</title>
        <authorList>
            <consortium name="The Broad Institute Genomics Platform"/>
            <consortium name="The Broad Institute Genome Sequencing Center for Infectious Disease"/>
            <person name="Wu L."/>
            <person name="Ma J."/>
        </authorList>
    </citation>
    <scope>NUCLEOTIDE SEQUENCE [LARGE SCALE GENOMIC DNA]</scope>
    <source>
        <strain evidence="6">CCUG 37865</strain>
    </source>
</reference>
<dbReference type="SUPFAM" id="SSF55890">
    <property type="entry name" value="Sporulation response regulatory protein Spo0B"/>
    <property type="match status" value="1"/>
</dbReference>
<sequence>MEDREVIELLRHYRHDNLNDLQLVMGYLQLGKPEKAQSKINEIIEKANRERQLDRLQIPKTMLWIYKKNWFSENVSLDYHIDMDDRTVSLSDDLLKQRLERIFADLSAFRKEFEHYHAVLVIQNGPQLQLSIEGEWMNQGTLIEKLRDNKYLDNVQVREDKQLQLKWTE</sequence>
<organism evidence="5 6">
    <name type="scientific">Gracilibacillus xinjiangensis</name>
    <dbReference type="NCBI Taxonomy" id="1193282"/>
    <lineage>
        <taxon>Bacteria</taxon>
        <taxon>Bacillati</taxon>
        <taxon>Bacillota</taxon>
        <taxon>Bacilli</taxon>
        <taxon>Bacillales</taxon>
        <taxon>Bacillaceae</taxon>
        <taxon>Gracilibacillus</taxon>
    </lineage>
</organism>
<dbReference type="Pfam" id="PF14689">
    <property type="entry name" value="SPOB_a"/>
    <property type="match status" value="1"/>
</dbReference>
<dbReference type="Proteomes" id="UP001595882">
    <property type="component" value="Unassembled WGS sequence"/>
</dbReference>
<name>A0ABV8WZE9_9BACI</name>
<dbReference type="RefSeq" id="WP_390252520.1">
    <property type="nucleotide sequence ID" value="NZ_JBHSDT010000008.1"/>
</dbReference>
<dbReference type="EMBL" id="JBHSDT010000008">
    <property type="protein sequence ID" value="MFC4403981.1"/>
    <property type="molecule type" value="Genomic_DNA"/>
</dbReference>
<keyword evidence="2" id="KW-0808">Transferase</keyword>
<evidence type="ECO:0000256" key="2">
    <source>
        <dbReference type="ARBA" id="ARBA00022679"/>
    </source>
</evidence>
<accession>A0ABV8WZE9</accession>
<dbReference type="InterPro" id="IPR037100">
    <property type="entry name" value="Spo0B_C_sf"/>
</dbReference>
<feature type="domain" description="SpoOB alpha-helical" evidence="4">
    <location>
        <begin position="4"/>
        <end position="53"/>
    </location>
</feature>
<evidence type="ECO:0000259" key="4">
    <source>
        <dbReference type="Pfam" id="PF14689"/>
    </source>
</evidence>
<dbReference type="InterPro" id="IPR039506">
    <property type="entry name" value="SPOB_a"/>
</dbReference>
<evidence type="ECO:0000313" key="5">
    <source>
        <dbReference type="EMBL" id="MFC4403981.1"/>
    </source>
</evidence>
<gene>
    <name evidence="5" type="ORF">ACFOY7_12970</name>
</gene>
<keyword evidence="6" id="KW-1185">Reference proteome</keyword>
<keyword evidence="1" id="KW-0597">Phosphoprotein</keyword>
<evidence type="ECO:0000256" key="3">
    <source>
        <dbReference type="ARBA" id="ARBA00022777"/>
    </source>
</evidence>
<dbReference type="Gene3D" id="3.30.565.30">
    <property type="entry name" value="Sporulation initiation phosphotransferase B (SpoOB), C-terminal domain"/>
    <property type="match status" value="1"/>
</dbReference>
<keyword evidence="3" id="KW-0418">Kinase</keyword>
<dbReference type="InterPro" id="IPR016120">
    <property type="entry name" value="Sig_transdc_His_kin_SpoOB"/>
</dbReference>
<dbReference type="Gene3D" id="1.10.287.130">
    <property type="match status" value="1"/>
</dbReference>
<evidence type="ECO:0000313" key="6">
    <source>
        <dbReference type="Proteomes" id="UP001595882"/>
    </source>
</evidence>
<proteinExistence type="predicted"/>
<evidence type="ECO:0000256" key="1">
    <source>
        <dbReference type="ARBA" id="ARBA00022553"/>
    </source>
</evidence>
<protein>
    <submittedName>
        <fullName evidence="5">Spo0B domain-containing protein</fullName>
    </submittedName>
</protein>